<proteinExistence type="predicted"/>
<dbReference type="RefSeq" id="WP_203747275.1">
    <property type="nucleotide sequence ID" value="NZ_BONF01000019.1"/>
</dbReference>
<name>A0A8J3JNW6_9ACTN</name>
<evidence type="ECO:0000259" key="1">
    <source>
        <dbReference type="Pfam" id="PF12770"/>
    </source>
</evidence>
<organism evidence="2 3">
    <name type="scientific">Catellatospora bangladeshensis</name>
    <dbReference type="NCBI Taxonomy" id="310355"/>
    <lineage>
        <taxon>Bacteria</taxon>
        <taxon>Bacillati</taxon>
        <taxon>Actinomycetota</taxon>
        <taxon>Actinomycetes</taxon>
        <taxon>Micromonosporales</taxon>
        <taxon>Micromonosporaceae</taxon>
        <taxon>Catellatospora</taxon>
    </lineage>
</organism>
<dbReference type="AlphaFoldDB" id="A0A8J3JNW6"/>
<accession>A0A8J3JNW6</accession>
<keyword evidence="3" id="KW-1185">Reference proteome</keyword>
<feature type="domain" description="CHAT" evidence="1">
    <location>
        <begin position="740"/>
        <end position="1036"/>
    </location>
</feature>
<gene>
    <name evidence="2" type="ORF">Cba03nite_36540</name>
</gene>
<dbReference type="Proteomes" id="UP000601223">
    <property type="component" value="Unassembled WGS sequence"/>
</dbReference>
<comment type="caution">
    <text evidence="2">The sequence shown here is derived from an EMBL/GenBank/DDBJ whole genome shotgun (WGS) entry which is preliminary data.</text>
</comment>
<evidence type="ECO:0000313" key="2">
    <source>
        <dbReference type="EMBL" id="GIF82305.1"/>
    </source>
</evidence>
<sequence>MSAGRRLPRTSYGYQAPPEARAKGWECNNEECGTGDEPAPRSWPFPCPQCGRPADPAFPEPWAHAARGHQIRHRLTSPDRYRREMAQLEQHEWAYEDAWRRSDHAAADAAWRSYQRARPAGWQTADDWWIASSVMFGMVQVAAEFDDLDRAAAELLECYPFVDTRDVDDDNTTRTLSRNFVSMCVLVLERERSIDRHWETKLLAAMHDVADRIRGVLMDHHHRGFQRISEIRALHRSRAAIAGARRSATSVFEGLPPLTWAAVRGEKPRPPATEDPRGLVGAFGPNPWLALTRADAAIETAEVHGDTGPLEALVQRLDQSGFDPGIVHLARARLHVVTGDLAAALRELDHGSRATGFIARRLRPQILATRGLLQARMGHGSIDQAIGLCRDGRRAGLRWWRQVTPADSALARLLLWRALEPDTPPDRQADDVREAVRLIRRRCRLWHIHGADDRLLLQEALAARDALRGRPDSARRHRAWRNAVDAPWSTAARARLAAAWAQWAAGTGVPEFAAEAYAQLVALTTQDAVARYGAGAKQRVLAAAQEYAEDAGYWLSRAGRFREAVLALETGRAVGLSEVFGRDNAEVLGRLRASGRAGLAEEYQRAIEAFRAKERRPAAELRQSWTALREVARRVAAATGADPLALDVSYADVTAETGDGALVYLAAAKAGGYALVVAATHDPQYVDLPRLGRAAVAEIVAKVLPGADPETRIPRLVRDAPRDVKLVDAAPVSPLADGMRTLWHAGIGNLVWQSARGRVVTLIPVGLLGLLPLHAIGEPGAPGDRFTEGRHVGNFSAIRYAPNARGLRRCRETARGLAGREQTLLAVDVPDGHGLSGGHHLHHVGRETAEVTRRWTGGAAAPVHGCTWAEFKAAAEQHTVWHLACHGAADPDAILDSRLYFADRTITLAELQQELRPGQRRLAVLSACRTNVTGTAMPNEAVGLPSVLIQIGFAGVLATAWAVDDLATTYLMTAFYQRWCHGGEEPAVALNRAQQWLRAATRADLTALLPGVEPAGGAGEHPYADPRYWAAFAYHGA</sequence>
<protein>
    <recommendedName>
        <fullName evidence="1">CHAT domain-containing protein</fullName>
    </recommendedName>
</protein>
<evidence type="ECO:0000313" key="3">
    <source>
        <dbReference type="Proteomes" id="UP000601223"/>
    </source>
</evidence>
<dbReference type="Pfam" id="PF12770">
    <property type="entry name" value="CHAT"/>
    <property type="match status" value="1"/>
</dbReference>
<reference evidence="2 3" key="1">
    <citation type="submission" date="2021-01" db="EMBL/GenBank/DDBJ databases">
        <title>Whole genome shotgun sequence of Catellatospora bangladeshensis NBRC 107357.</title>
        <authorList>
            <person name="Komaki H."/>
            <person name="Tamura T."/>
        </authorList>
    </citation>
    <scope>NUCLEOTIDE SEQUENCE [LARGE SCALE GENOMIC DNA]</scope>
    <source>
        <strain evidence="2 3">NBRC 107357</strain>
    </source>
</reference>
<dbReference type="InterPro" id="IPR024983">
    <property type="entry name" value="CHAT_dom"/>
</dbReference>
<dbReference type="EMBL" id="BONF01000019">
    <property type="protein sequence ID" value="GIF82305.1"/>
    <property type="molecule type" value="Genomic_DNA"/>
</dbReference>